<dbReference type="AlphaFoldDB" id="A0A4P7XLY7"/>
<evidence type="ECO:0000259" key="1">
    <source>
        <dbReference type="Pfam" id="PF09832"/>
    </source>
</evidence>
<reference evidence="2 3" key="1">
    <citation type="submission" date="2018-07" db="EMBL/GenBank/DDBJ databases">
        <title>Marsedoiliclastica nanhaica gen. nov. sp. nov., a novel marine hydrocarbonoclastic bacterium isolated from an in-situ enriched hydrocarbon-degrading consortium in deep-sea sediment.</title>
        <authorList>
            <person name="Dong C."/>
            <person name="Ma T."/>
            <person name="Liu R."/>
            <person name="Shao Z."/>
        </authorList>
    </citation>
    <scope>NUCLEOTIDE SEQUENCE [LARGE SCALE GENOMIC DNA]</scope>
    <source>
        <strain evidence="3">soil36-7</strain>
    </source>
</reference>
<evidence type="ECO:0000313" key="2">
    <source>
        <dbReference type="EMBL" id="QCF27614.1"/>
    </source>
</evidence>
<feature type="domain" description="DUF2059" evidence="1">
    <location>
        <begin position="84"/>
        <end position="142"/>
    </location>
</feature>
<sequence length="159" mass="17957">MLITLLLSTSALAAPPTTESVIKLLNVTGSKAQVETMHVELEKYLAASIKDAAQQYRLSPSEEKKVASLIETMMEELRAEISWEKMSSLFVQVYAESFSQEEIDNLIAFYESPTGQMFVAKVPQVMQRSMALMQQRMKPTLQKIQAKVQRELQEVQSNP</sequence>
<name>A0A4P7XLY7_9ALTE</name>
<dbReference type="Pfam" id="PF09832">
    <property type="entry name" value="DUF2059"/>
    <property type="match status" value="1"/>
</dbReference>
<keyword evidence="3" id="KW-1185">Reference proteome</keyword>
<gene>
    <name evidence="2" type="ORF">soil367_17725</name>
</gene>
<dbReference type="InterPro" id="IPR018637">
    <property type="entry name" value="DUF2059"/>
</dbReference>
<dbReference type="KEGG" id="hmi:soil367_17725"/>
<accession>A0A4P7XLY7</accession>
<evidence type="ECO:0000313" key="3">
    <source>
        <dbReference type="Proteomes" id="UP000298049"/>
    </source>
</evidence>
<dbReference type="EMBL" id="CP031093">
    <property type="protein sequence ID" value="QCF27614.1"/>
    <property type="molecule type" value="Genomic_DNA"/>
</dbReference>
<proteinExistence type="predicted"/>
<dbReference type="Proteomes" id="UP000298049">
    <property type="component" value="Chromosome"/>
</dbReference>
<protein>
    <submittedName>
        <fullName evidence="2">DUF2059 domain-containing protein</fullName>
    </submittedName>
</protein>
<organism evidence="2 3">
    <name type="scientific">Hydrocarboniclastica marina</name>
    <dbReference type="NCBI Taxonomy" id="2259620"/>
    <lineage>
        <taxon>Bacteria</taxon>
        <taxon>Pseudomonadati</taxon>
        <taxon>Pseudomonadota</taxon>
        <taxon>Gammaproteobacteria</taxon>
        <taxon>Alteromonadales</taxon>
        <taxon>Alteromonadaceae</taxon>
        <taxon>Hydrocarboniclastica</taxon>
    </lineage>
</organism>